<dbReference type="Proteomes" id="UP000050417">
    <property type="component" value="Unassembled WGS sequence"/>
</dbReference>
<gene>
    <name evidence="3" type="ORF">ADN00_12175</name>
</gene>
<dbReference type="OrthoDB" id="163538at2"/>
<dbReference type="InterPro" id="IPR050267">
    <property type="entry name" value="Anti-sigma-factor_SerPK"/>
</dbReference>
<sequence length="143" mass="15894">MSEQCFHAAYPGRFSSLRLISSFVREAAQKTGLDDCTIYAVETAVDEACSNIIEHAYGAEDLGEIQCECCVLPDRLIIILKDQGKPFDPSAIAAPNLEVPLDERTDHGLGLYFMRQMMDDVRFDFVEGVGNILTMVKMKEKPG</sequence>
<name>A0A0P6XJU2_9CHLR</name>
<dbReference type="Pfam" id="PF13581">
    <property type="entry name" value="HATPase_c_2"/>
    <property type="match status" value="1"/>
</dbReference>
<dbReference type="InterPro" id="IPR036890">
    <property type="entry name" value="HATPase_C_sf"/>
</dbReference>
<organism evidence="3 4">
    <name type="scientific">Ornatilinea apprima</name>
    <dbReference type="NCBI Taxonomy" id="1134406"/>
    <lineage>
        <taxon>Bacteria</taxon>
        <taxon>Bacillati</taxon>
        <taxon>Chloroflexota</taxon>
        <taxon>Anaerolineae</taxon>
        <taxon>Anaerolineales</taxon>
        <taxon>Anaerolineaceae</taxon>
        <taxon>Ornatilinea</taxon>
    </lineage>
</organism>
<evidence type="ECO:0000313" key="4">
    <source>
        <dbReference type="Proteomes" id="UP000050417"/>
    </source>
</evidence>
<dbReference type="RefSeq" id="WP_075063289.1">
    <property type="nucleotide sequence ID" value="NZ_LGCL01000026.1"/>
</dbReference>
<proteinExistence type="predicted"/>
<dbReference type="PANTHER" id="PTHR35526:SF3">
    <property type="entry name" value="ANTI-SIGMA-F FACTOR RSBW"/>
    <property type="match status" value="1"/>
</dbReference>
<dbReference type="AlphaFoldDB" id="A0A0P6XJU2"/>
<dbReference type="PANTHER" id="PTHR35526">
    <property type="entry name" value="ANTI-SIGMA-F FACTOR RSBW-RELATED"/>
    <property type="match status" value="1"/>
</dbReference>
<dbReference type="STRING" id="1134406.ADN00_12175"/>
<dbReference type="InterPro" id="IPR003594">
    <property type="entry name" value="HATPase_dom"/>
</dbReference>
<evidence type="ECO:0000313" key="3">
    <source>
        <dbReference type="EMBL" id="KPL76093.1"/>
    </source>
</evidence>
<keyword evidence="1" id="KW-0418">Kinase</keyword>
<keyword evidence="1" id="KW-0723">Serine/threonine-protein kinase</keyword>
<dbReference type="Gene3D" id="3.30.565.10">
    <property type="entry name" value="Histidine kinase-like ATPase, C-terminal domain"/>
    <property type="match status" value="1"/>
</dbReference>
<keyword evidence="4" id="KW-1185">Reference proteome</keyword>
<evidence type="ECO:0000259" key="2">
    <source>
        <dbReference type="Pfam" id="PF13581"/>
    </source>
</evidence>
<keyword evidence="1" id="KW-0808">Transferase</keyword>
<feature type="domain" description="Histidine kinase/HSP90-like ATPase" evidence="2">
    <location>
        <begin position="15"/>
        <end position="137"/>
    </location>
</feature>
<dbReference type="GO" id="GO:0004674">
    <property type="term" value="F:protein serine/threonine kinase activity"/>
    <property type="evidence" value="ECO:0007669"/>
    <property type="project" value="UniProtKB-KW"/>
</dbReference>
<protein>
    <recommendedName>
        <fullName evidence="2">Histidine kinase/HSP90-like ATPase domain-containing protein</fullName>
    </recommendedName>
</protein>
<comment type="caution">
    <text evidence="3">The sequence shown here is derived from an EMBL/GenBank/DDBJ whole genome shotgun (WGS) entry which is preliminary data.</text>
</comment>
<reference evidence="3 4" key="1">
    <citation type="submission" date="2015-07" db="EMBL/GenBank/DDBJ databases">
        <title>Genome sequence of Ornatilinea apprima DSM 23815.</title>
        <authorList>
            <person name="Hemp J."/>
            <person name="Ward L.M."/>
            <person name="Pace L.A."/>
            <person name="Fischer W.W."/>
        </authorList>
    </citation>
    <scope>NUCLEOTIDE SEQUENCE [LARGE SCALE GENOMIC DNA]</scope>
    <source>
        <strain evidence="3 4">P3M-1</strain>
    </source>
</reference>
<dbReference type="EMBL" id="LGCL01000026">
    <property type="protein sequence ID" value="KPL76093.1"/>
    <property type="molecule type" value="Genomic_DNA"/>
</dbReference>
<evidence type="ECO:0000256" key="1">
    <source>
        <dbReference type="ARBA" id="ARBA00022527"/>
    </source>
</evidence>
<dbReference type="SUPFAM" id="SSF55874">
    <property type="entry name" value="ATPase domain of HSP90 chaperone/DNA topoisomerase II/histidine kinase"/>
    <property type="match status" value="1"/>
</dbReference>
<dbReference type="CDD" id="cd16936">
    <property type="entry name" value="HATPase_RsbW-like"/>
    <property type="match status" value="1"/>
</dbReference>
<accession>A0A0P6XJU2</accession>